<gene>
    <name evidence="1" type="ORF">HEB94_000763</name>
</gene>
<reference evidence="1" key="1">
    <citation type="submission" date="2020-10" db="EMBL/GenBank/DDBJ databases">
        <title>Sequencing the genomes of 1000 actinobacteria strains.</title>
        <authorList>
            <person name="Klenk H.-P."/>
        </authorList>
    </citation>
    <scope>NUCLEOTIDE SEQUENCE</scope>
    <source>
        <strain evidence="1">DSM 45354</strain>
    </source>
</reference>
<dbReference type="Proteomes" id="UP000638648">
    <property type="component" value="Unassembled WGS sequence"/>
</dbReference>
<sequence length="67" mass="7312">MAVIDFPLSATCGRPYYPREVQALPGGRFRRALEHAGHAVAPTDAPARELLGVPHALLPGLERRRNV</sequence>
<dbReference type="AlphaFoldDB" id="A0A927R9F0"/>
<dbReference type="EMBL" id="JADBEM010000001">
    <property type="protein sequence ID" value="MBE1603915.1"/>
    <property type="molecule type" value="Genomic_DNA"/>
</dbReference>
<keyword evidence="2" id="KW-1185">Reference proteome</keyword>
<name>A0A927R9F0_9ACTN</name>
<evidence type="ECO:0000313" key="1">
    <source>
        <dbReference type="EMBL" id="MBE1603915.1"/>
    </source>
</evidence>
<comment type="caution">
    <text evidence="1">The sequence shown here is derived from an EMBL/GenBank/DDBJ whole genome shotgun (WGS) entry which is preliminary data.</text>
</comment>
<protein>
    <submittedName>
        <fullName evidence="1">Uncharacterized protein</fullName>
    </submittedName>
</protein>
<organism evidence="1 2">
    <name type="scientific">Actinopolymorpha pittospori</name>
    <dbReference type="NCBI Taxonomy" id="648752"/>
    <lineage>
        <taxon>Bacteria</taxon>
        <taxon>Bacillati</taxon>
        <taxon>Actinomycetota</taxon>
        <taxon>Actinomycetes</taxon>
        <taxon>Propionibacteriales</taxon>
        <taxon>Actinopolymorphaceae</taxon>
        <taxon>Actinopolymorpha</taxon>
    </lineage>
</organism>
<evidence type="ECO:0000313" key="2">
    <source>
        <dbReference type="Proteomes" id="UP000638648"/>
    </source>
</evidence>
<proteinExistence type="predicted"/>
<dbReference type="RefSeq" id="WP_192748611.1">
    <property type="nucleotide sequence ID" value="NZ_BAABJL010000073.1"/>
</dbReference>
<accession>A0A927R9F0</accession>